<dbReference type="EMBL" id="MT144305">
    <property type="protein sequence ID" value="QJA52009.1"/>
    <property type="molecule type" value="Genomic_DNA"/>
</dbReference>
<reference evidence="1" key="1">
    <citation type="submission" date="2020-03" db="EMBL/GenBank/DDBJ databases">
        <title>The deep terrestrial virosphere.</title>
        <authorList>
            <person name="Holmfeldt K."/>
            <person name="Nilsson E."/>
            <person name="Simone D."/>
            <person name="Lopez-Fernandez M."/>
            <person name="Wu X."/>
            <person name="de Brujin I."/>
            <person name="Lundin D."/>
            <person name="Andersson A."/>
            <person name="Bertilsson S."/>
            <person name="Dopson M."/>
        </authorList>
    </citation>
    <scope>NUCLEOTIDE SEQUENCE</scope>
    <source>
        <strain evidence="1">TM448A02429</strain>
    </source>
</reference>
<evidence type="ECO:0000313" key="1">
    <source>
        <dbReference type="EMBL" id="QJA52009.1"/>
    </source>
</evidence>
<dbReference type="AlphaFoldDB" id="A0A6H1ZX10"/>
<sequence length="71" mass="8222">MGDGLVKFEEWFKKQFGELSTKPTWELRQDYEGAEAKFLGLKAIHDKQVKMEVCFLAARKAWDAKGEVKND</sequence>
<name>A0A6H1ZX10_9ZZZZ</name>
<protein>
    <submittedName>
        <fullName evidence="1">Uncharacterized protein</fullName>
    </submittedName>
</protein>
<gene>
    <name evidence="1" type="ORF">TM448A02429_0010</name>
</gene>
<organism evidence="1">
    <name type="scientific">viral metagenome</name>
    <dbReference type="NCBI Taxonomy" id="1070528"/>
    <lineage>
        <taxon>unclassified sequences</taxon>
        <taxon>metagenomes</taxon>
        <taxon>organismal metagenomes</taxon>
    </lineage>
</organism>
<accession>A0A6H1ZX10</accession>
<proteinExistence type="predicted"/>